<dbReference type="InterPro" id="IPR050640">
    <property type="entry name" value="Bact_2-comp_sensor_kinase"/>
</dbReference>
<dbReference type="GO" id="GO:0000155">
    <property type="term" value="F:phosphorelay sensor kinase activity"/>
    <property type="evidence" value="ECO:0007669"/>
    <property type="project" value="InterPro"/>
</dbReference>
<comment type="subcellular location">
    <subcellularLocation>
        <location evidence="1">Cell membrane</location>
        <topology evidence="1">Multi-pass membrane protein</topology>
    </subcellularLocation>
</comment>
<feature type="domain" description="HAMP" evidence="8">
    <location>
        <begin position="313"/>
        <end position="361"/>
    </location>
</feature>
<protein>
    <submittedName>
        <fullName evidence="9">HAMP domain-containing protein</fullName>
    </submittedName>
</protein>
<name>A0A7X4YJQ9_9BACL</name>
<dbReference type="Proteomes" id="UP000558113">
    <property type="component" value="Unassembled WGS sequence"/>
</dbReference>
<evidence type="ECO:0000256" key="3">
    <source>
        <dbReference type="ARBA" id="ARBA00022553"/>
    </source>
</evidence>
<dbReference type="InterPro" id="IPR036890">
    <property type="entry name" value="HATPase_C_sf"/>
</dbReference>
<keyword evidence="3" id="KW-0597">Phosphoprotein</keyword>
<evidence type="ECO:0000256" key="1">
    <source>
        <dbReference type="ARBA" id="ARBA00004651"/>
    </source>
</evidence>
<proteinExistence type="predicted"/>
<evidence type="ECO:0000256" key="5">
    <source>
        <dbReference type="ARBA" id="ARBA00022777"/>
    </source>
</evidence>
<dbReference type="PANTHER" id="PTHR34220">
    <property type="entry name" value="SENSOR HISTIDINE KINASE YPDA"/>
    <property type="match status" value="1"/>
</dbReference>
<keyword evidence="7" id="KW-0812">Transmembrane</keyword>
<evidence type="ECO:0000256" key="4">
    <source>
        <dbReference type="ARBA" id="ARBA00022679"/>
    </source>
</evidence>
<feature type="transmembrane region" description="Helical" evidence="7">
    <location>
        <begin position="21"/>
        <end position="40"/>
    </location>
</feature>
<reference evidence="9 10" key="1">
    <citation type="submission" date="2020-01" db="EMBL/GenBank/DDBJ databases">
        <title>Paenibacillus soybeanensis sp. nov. isolated from the nodules of soybean (Glycine max(L.) Merr).</title>
        <authorList>
            <person name="Wang H."/>
        </authorList>
    </citation>
    <scope>NUCLEOTIDE SEQUENCE [LARGE SCALE GENOMIC DNA]</scope>
    <source>
        <strain evidence="9 10">DSM 23054</strain>
    </source>
</reference>
<keyword evidence="10" id="KW-1185">Reference proteome</keyword>
<dbReference type="PANTHER" id="PTHR34220:SF7">
    <property type="entry name" value="SENSOR HISTIDINE KINASE YPDA"/>
    <property type="match status" value="1"/>
</dbReference>
<evidence type="ECO:0000256" key="2">
    <source>
        <dbReference type="ARBA" id="ARBA00022475"/>
    </source>
</evidence>
<dbReference type="EMBL" id="JAAAMU010000001">
    <property type="protein sequence ID" value="NBC67600.1"/>
    <property type="molecule type" value="Genomic_DNA"/>
</dbReference>
<keyword evidence="4" id="KW-0808">Transferase</keyword>
<gene>
    <name evidence="9" type="ORF">GT003_01150</name>
</gene>
<keyword evidence="7" id="KW-1133">Transmembrane helix</keyword>
<accession>A0A7X4YJQ9</accession>
<dbReference type="Pfam" id="PF06580">
    <property type="entry name" value="His_kinase"/>
    <property type="match status" value="1"/>
</dbReference>
<dbReference type="Pfam" id="PF02518">
    <property type="entry name" value="HATPase_c"/>
    <property type="match status" value="1"/>
</dbReference>
<evidence type="ECO:0000313" key="9">
    <source>
        <dbReference type="EMBL" id="NBC67600.1"/>
    </source>
</evidence>
<keyword evidence="6 7" id="KW-0472">Membrane</keyword>
<evidence type="ECO:0000313" key="10">
    <source>
        <dbReference type="Proteomes" id="UP000558113"/>
    </source>
</evidence>
<keyword evidence="2" id="KW-1003">Cell membrane</keyword>
<evidence type="ECO:0000256" key="7">
    <source>
        <dbReference type="SAM" id="Phobius"/>
    </source>
</evidence>
<dbReference type="RefSeq" id="WP_161693555.1">
    <property type="nucleotide sequence ID" value="NZ_JAAAMU010000001.1"/>
</dbReference>
<dbReference type="AlphaFoldDB" id="A0A7X4YJQ9"/>
<dbReference type="InterPro" id="IPR003660">
    <property type="entry name" value="HAMP_dom"/>
</dbReference>
<dbReference type="PROSITE" id="PS50885">
    <property type="entry name" value="HAMP"/>
    <property type="match status" value="1"/>
</dbReference>
<organism evidence="9 10">
    <name type="scientific">Paenibacillus sacheonensis</name>
    <dbReference type="NCBI Taxonomy" id="742054"/>
    <lineage>
        <taxon>Bacteria</taxon>
        <taxon>Bacillati</taxon>
        <taxon>Bacillota</taxon>
        <taxon>Bacilli</taxon>
        <taxon>Bacillales</taxon>
        <taxon>Paenibacillaceae</taxon>
        <taxon>Paenibacillus</taxon>
    </lineage>
</organism>
<sequence length="586" mass="66079">MARRFSIRNDLPFTYKMMIAYLALVLVTDIVIGYVSYGMLVKSRTEVAETGIRAALEQTRNNVDYRMTEIRRISDQLFSNLAFQRALQHHGDRLSMYYTMIDDIFPELQAPLELFGSPIRLTLYAVNPQIGEAGRSNAESPIARSEFFVQSVDVLKSRPWFRQMQASGRDTNVWIQADTDKDLDNISLIRKLVSYGDYQTAIGYVRITVNIDSLIGNLTKYPKEQGMGIRVIDRATGKAMYERDSALPRASGKTYLNLREEAAETPFSIEVQVPREYLSKDAKRLQRTLGLICAASFAVMGGIGFAVAALSGRRMKRIVSLVRAFQDGKLDRRLEVNGNDEFGLIAHSFNSMAASIQTLIQDVYRQGIHRKQAELEALQAQINPHFLYNTLSTISSLNNLGKKKEVTATVKQLSRFYRLTLNNGQVIIPLEKELQQVSAYLDIQRVKYADAFQVYVDMEPELQGVKIIKLLLQPFVENIFKHAWFGETIAIRLTAKRAGNDLELKVIDTGIGMRPETVERVLRGAAQSNAYGLKNVEERIKLRYGPDYGVQIASVYGGGTTVRLLLPIRTEGSDLPEDTRYPGNQG</sequence>
<evidence type="ECO:0000256" key="6">
    <source>
        <dbReference type="ARBA" id="ARBA00023136"/>
    </source>
</evidence>
<dbReference type="Pfam" id="PF00672">
    <property type="entry name" value="HAMP"/>
    <property type="match status" value="1"/>
</dbReference>
<dbReference type="OrthoDB" id="9809348at2"/>
<evidence type="ECO:0000259" key="8">
    <source>
        <dbReference type="PROSITE" id="PS50885"/>
    </source>
</evidence>
<dbReference type="SMART" id="SM00304">
    <property type="entry name" value="HAMP"/>
    <property type="match status" value="1"/>
</dbReference>
<feature type="transmembrane region" description="Helical" evidence="7">
    <location>
        <begin position="289"/>
        <end position="310"/>
    </location>
</feature>
<dbReference type="InterPro" id="IPR010559">
    <property type="entry name" value="Sig_transdc_His_kin_internal"/>
</dbReference>
<dbReference type="SUPFAM" id="SSF158472">
    <property type="entry name" value="HAMP domain-like"/>
    <property type="match status" value="1"/>
</dbReference>
<comment type="caution">
    <text evidence="9">The sequence shown here is derived from an EMBL/GenBank/DDBJ whole genome shotgun (WGS) entry which is preliminary data.</text>
</comment>
<dbReference type="Gene3D" id="6.10.340.10">
    <property type="match status" value="1"/>
</dbReference>
<dbReference type="Gene3D" id="3.30.565.10">
    <property type="entry name" value="Histidine kinase-like ATPase, C-terminal domain"/>
    <property type="match status" value="1"/>
</dbReference>
<dbReference type="SUPFAM" id="SSF55874">
    <property type="entry name" value="ATPase domain of HSP90 chaperone/DNA topoisomerase II/histidine kinase"/>
    <property type="match status" value="1"/>
</dbReference>
<dbReference type="CDD" id="cd06225">
    <property type="entry name" value="HAMP"/>
    <property type="match status" value="1"/>
</dbReference>
<keyword evidence="5" id="KW-0418">Kinase</keyword>
<dbReference type="GO" id="GO:0005886">
    <property type="term" value="C:plasma membrane"/>
    <property type="evidence" value="ECO:0007669"/>
    <property type="project" value="UniProtKB-SubCell"/>
</dbReference>
<dbReference type="InterPro" id="IPR003594">
    <property type="entry name" value="HATPase_dom"/>
</dbReference>